<organism evidence="3 4">
    <name type="scientific">Gluconobacter albidus</name>
    <dbReference type="NCBI Taxonomy" id="318683"/>
    <lineage>
        <taxon>Bacteria</taxon>
        <taxon>Pseudomonadati</taxon>
        <taxon>Pseudomonadota</taxon>
        <taxon>Alphaproteobacteria</taxon>
        <taxon>Acetobacterales</taxon>
        <taxon>Acetobacteraceae</taxon>
        <taxon>Gluconobacter</taxon>
    </lineage>
</organism>
<dbReference type="InterPro" id="IPR006944">
    <property type="entry name" value="Phage/GTA_portal"/>
</dbReference>
<dbReference type="Proteomes" id="UP001156672">
    <property type="component" value="Unassembled WGS sequence"/>
</dbReference>
<dbReference type="NCBIfam" id="TIGR01537">
    <property type="entry name" value="portal_HK97"/>
    <property type="match status" value="1"/>
</dbReference>
<keyword evidence="5" id="KW-1185">Reference proteome</keyword>
<comment type="caution">
    <text evidence="3">The sequence shown here is derived from an EMBL/GenBank/DDBJ whole genome shotgun (WGS) entry which is preliminary data.</text>
</comment>
<proteinExistence type="predicted"/>
<dbReference type="EMBL" id="LHZN01000126">
    <property type="protein sequence ID" value="KXV38232.1"/>
    <property type="molecule type" value="Genomic_DNA"/>
</dbReference>
<dbReference type="RefSeq" id="WP_062029459.1">
    <property type="nucleotide sequence ID" value="NZ_BEWL01000012.1"/>
</dbReference>
<dbReference type="AlphaFoldDB" id="A0AAW3QXB3"/>
<reference evidence="2" key="4">
    <citation type="submission" date="2023-01" db="EMBL/GenBank/DDBJ databases">
        <title>Draft genome sequence of Gluconobacter albidus strain NBRC 3250.</title>
        <authorList>
            <person name="Sun Q."/>
            <person name="Mori K."/>
        </authorList>
    </citation>
    <scope>NUCLEOTIDE SEQUENCE</scope>
    <source>
        <strain evidence="2">NBRC 3250</strain>
    </source>
</reference>
<evidence type="ECO:0000313" key="4">
    <source>
        <dbReference type="Proteomes" id="UP000075682"/>
    </source>
</evidence>
<reference evidence="5" key="3">
    <citation type="journal article" date="2019" name="Int. J. Syst. Evol. Microbiol.">
        <title>The Global Catalogue of Microorganisms (GCM) 10K type strain sequencing project: providing services to taxonomists for standard genome sequencing and annotation.</title>
        <authorList>
            <consortium name="The Broad Institute Genomics Platform"/>
            <consortium name="The Broad Institute Genome Sequencing Center for Infectious Disease"/>
            <person name="Wu L."/>
            <person name="Ma J."/>
        </authorList>
    </citation>
    <scope>NUCLEOTIDE SEQUENCE [LARGE SCALE GENOMIC DNA]</scope>
    <source>
        <strain evidence="5">NBRC 3250</strain>
    </source>
</reference>
<evidence type="ECO:0000256" key="1">
    <source>
        <dbReference type="SAM" id="MobiDB-lite"/>
    </source>
</evidence>
<dbReference type="Proteomes" id="UP000075682">
    <property type="component" value="Unassembled WGS sequence"/>
</dbReference>
<name>A0AAW3QXB3_9PROT</name>
<evidence type="ECO:0000313" key="2">
    <source>
        <dbReference type="EMBL" id="GLQ68933.1"/>
    </source>
</evidence>
<sequence length="427" mass="46464">MGLLDFLRGSGASTPVHARQEPRLSAESGISTPDNTFQTGGPWISFPMGGPSKAGVMVNERTTMSLPAVMQALRILTGVFAMVPMYYCRKDGTGTHRLEGDPLYTLMNQRPNEAQSHYDFREILLGDVLMTGNFYAYVSRDALMRPSVLTRLDPFGCQPLQTFDRVSGQQMFYDATLPDGSTGRFPARDIWHVRGMGRNGLQGLNPIAFMKEAFGENLATASFVQNYWRNNAQPPTVLSTDKSIKPDERQAIKDDWKSRFSGVENAGETAVLSNGLKPIYMPVNNKDGQLVETRTMQVLDIARAWGVPPHLLFELSKATFGNIEQQSLEFVIYHLGPHFSRVAASAAHAFAASGCAFVHDPSDLVKGGFLDRAQGIAALRNGGVMSTDEGRAEFGLNPVGGDAGGEIWRPINMGISGQPSPDPATGS</sequence>
<dbReference type="EMBL" id="BSNW01000013">
    <property type="protein sequence ID" value="GLQ68933.1"/>
    <property type="molecule type" value="Genomic_DNA"/>
</dbReference>
<dbReference type="InterPro" id="IPR006427">
    <property type="entry name" value="Portal_HK97"/>
</dbReference>
<accession>A0AAW3QXB3</accession>
<feature type="region of interest" description="Disordered" evidence="1">
    <location>
        <begin position="1"/>
        <end position="33"/>
    </location>
</feature>
<evidence type="ECO:0000313" key="3">
    <source>
        <dbReference type="EMBL" id="KXV38232.1"/>
    </source>
</evidence>
<gene>
    <name evidence="3" type="ORF">AD941_06825</name>
    <name evidence="2" type="ORF">GCM10007866_13840</name>
</gene>
<evidence type="ECO:0000313" key="5">
    <source>
        <dbReference type="Proteomes" id="UP001156672"/>
    </source>
</evidence>
<protein>
    <submittedName>
        <fullName evidence="3">Portal protein</fullName>
    </submittedName>
</protein>
<reference evidence="3 4" key="2">
    <citation type="submission" date="2015-06" db="EMBL/GenBank/DDBJ databases">
        <title>Improved classification and identification of acetic acid bacteria using matrix-assisted laser desorption/ionization time-of-flight mass spectrometry; Gluconobacter nephelii and Gluconobacter uchimurae are later heterotypic synonyms of Gluconobacter japonicus and Gluconobacter oxydans, respectively.</title>
        <authorList>
            <person name="Li L."/>
            <person name="Cleenwerck I."/>
            <person name="De Vuyst L."/>
            <person name="Vandamme P."/>
        </authorList>
    </citation>
    <scope>NUCLEOTIDE SEQUENCE [LARGE SCALE GENOMIC DNA]</scope>
    <source>
        <strain evidence="3 4">LMG 1356</strain>
    </source>
</reference>
<dbReference type="Pfam" id="PF04860">
    <property type="entry name" value="Phage_portal"/>
    <property type="match status" value="1"/>
</dbReference>
<reference evidence="2" key="1">
    <citation type="journal article" date="2014" name="Int. J. Syst. Evol. Microbiol.">
        <title>Complete genome of a new Firmicutes species belonging to the dominant human colonic microbiota ('Ruminococcus bicirculans') reveals two chromosomes and a selective capacity to utilize plant glucans.</title>
        <authorList>
            <consortium name="NISC Comparative Sequencing Program"/>
            <person name="Wegmann U."/>
            <person name="Louis P."/>
            <person name="Goesmann A."/>
            <person name="Henrissat B."/>
            <person name="Duncan S.H."/>
            <person name="Flint H.J."/>
        </authorList>
    </citation>
    <scope>NUCLEOTIDE SEQUENCE</scope>
    <source>
        <strain evidence="2">NBRC 3250</strain>
    </source>
</reference>